<dbReference type="PROSITE" id="PS51724">
    <property type="entry name" value="SPOR"/>
    <property type="match status" value="1"/>
</dbReference>
<organism evidence="3 4">
    <name type="scientific">Agrobacterium tumefaciens</name>
    <dbReference type="NCBI Taxonomy" id="358"/>
    <lineage>
        <taxon>Bacteria</taxon>
        <taxon>Pseudomonadati</taxon>
        <taxon>Pseudomonadota</taxon>
        <taxon>Alphaproteobacteria</taxon>
        <taxon>Hyphomicrobiales</taxon>
        <taxon>Rhizobiaceae</taxon>
        <taxon>Rhizobium/Agrobacterium group</taxon>
        <taxon>Agrobacterium</taxon>
        <taxon>Agrobacterium tumefaciens complex</taxon>
    </lineage>
</organism>
<feature type="compositionally biased region" description="Low complexity" evidence="1">
    <location>
        <begin position="893"/>
        <end position="914"/>
    </location>
</feature>
<protein>
    <submittedName>
        <fullName evidence="3">Sporulation protein</fullName>
    </submittedName>
</protein>
<feature type="compositionally biased region" description="Low complexity" evidence="1">
    <location>
        <begin position="840"/>
        <end position="870"/>
    </location>
</feature>
<feature type="compositionally biased region" description="Polar residues" evidence="1">
    <location>
        <begin position="874"/>
        <end position="890"/>
    </location>
</feature>
<dbReference type="Pfam" id="PF05036">
    <property type="entry name" value="SPOR"/>
    <property type="match status" value="1"/>
</dbReference>
<evidence type="ECO:0000256" key="1">
    <source>
        <dbReference type="SAM" id="MobiDB-lite"/>
    </source>
</evidence>
<accession>A0A0D0JTW6</accession>
<dbReference type="Proteomes" id="UP000035017">
    <property type="component" value="Unassembled WGS sequence"/>
</dbReference>
<dbReference type="Gene3D" id="3.30.70.1070">
    <property type="entry name" value="Sporulation related repeat"/>
    <property type="match status" value="1"/>
</dbReference>
<feature type="region of interest" description="Disordered" evidence="1">
    <location>
        <begin position="734"/>
        <end position="784"/>
    </location>
</feature>
<dbReference type="GO" id="GO:0042834">
    <property type="term" value="F:peptidoglycan binding"/>
    <property type="evidence" value="ECO:0007669"/>
    <property type="project" value="InterPro"/>
</dbReference>
<proteinExistence type="predicted"/>
<evidence type="ECO:0000313" key="4">
    <source>
        <dbReference type="Proteomes" id="UP000035017"/>
    </source>
</evidence>
<dbReference type="OrthoDB" id="7338235at2"/>
<dbReference type="InterPro" id="IPR007730">
    <property type="entry name" value="SPOR-like_dom"/>
</dbReference>
<reference evidence="3 4" key="1">
    <citation type="submission" date="2014-12" db="EMBL/GenBank/DDBJ databases">
        <title>16Stimator: statistical estimation of ribosomal gene copy numbers from draft genome assemblies.</title>
        <authorList>
            <person name="Perisin M.A."/>
            <person name="Vetter M."/>
            <person name="Gilbert J.A."/>
            <person name="Bergelson J."/>
        </authorList>
    </citation>
    <scope>NUCLEOTIDE SEQUENCE [LARGE SCALE GENOMIC DNA]</scope>
    <source>
        <strain evidence="3 4">MEJ076</strain>
    </source>
</reference>
<feature type="compositionally biased region" description="Basic and acidic residues" evidence="1">
    <location>
        <begin position="755"/>
        <end position="770"/>
    </location>
</feature>
<dbReference type="AlphaFoldDB" id="A0A0D0JTW6"/>
<name>A0A0D0JTW6_AGRTU</name>
<feature type="region of interest" description="Disordered" evidence="1">
    <location>
        <begin position="840"/>
        <end position="914"/>
    </location>
</feature>
<dbReference type="InterPro" id="IPR036680">
    <property type="entry name" value="SPOR-like_sf"/>
</dbReference>
<feature type="domain" description="SPOR" evidence="2">
    <location>
        <begin position="913"/>
        <end position="996"/>
    </location>
</feature>
<feature type="region of interest" description="Disordered" evidence="1">
    <location>
        <begin position="30"/>
        <end position="55"/>
    </location>
</feature>
<dbReference type="SUPFAM" id="SSF110997">
    <property type="entry name" value="Sporulation related repeat"/>
    <property type="match status" value="1"/>
</dbReference>
<evidence type="ECO:0000259" key="2">
    <source>
        <dbReference type="PROSITE" id="PS51724"/>
    </source>
</evidence>
<gene>
    <name evidence="3" type="ORF">RU07_19790</name>
</gene>
<feature type="region of interest" description="Disordered" evidence="1">
    <location>
        <begin position="703"/>
        <end position="722"/>
    </location>
</feature>
<evidence type="ECO:0000313" key="3">
    <source>
        <dbReference type="EMBL" id="KIP98945.1"/>
    </source>
</evidence>
<sequence>MVEKNVAYNRDNRADEFADNDPLAQLARLVGQEDSPSHVASPAAQHPAQRREPEFNLEDELLREFAIYDSPRYEPVALDAANDTRASVPANEFLQRVESVFARKEPEMAPPAPAPVEHYAPAETEEFLVAEHGAQPTAASDLRDEFSDDPEQVAALFDVAHRQTPAPQPVYQDAIEQAPQHVEPAAYVAPEPQVEQAYYAAPVAEPVYAEPAYDIPAQSQLDASVANQPNWELMAETSGETAIDLASELELSVAEDASVAAPVQASPSIARRSSLDYSSLRLPLANFGAPRAAPVAPKAEEPAAVAAQFVQPVEAPVSHVEPVLPAGQKLSAMDELIFDVAKYEIGTRDARVAEPAARIEPVVSVAPPIVAAPVAAQPVAPQPAPVARREESAFVAAPVQPVAAPVATAKSEPAFEEFKDDDFELALDDFDFDIDLSEIANIDVAVAPPAEPVVAARPAPVARGPVQPKPVAAAPVAAAPVARVEPPRPVAPVVTEPPATLDSLPFDPSQIGETEDQTETIAEMEVPELPVGVFEPKPAPRRQEEDLDLDTELAALFAPTMAGGLDRHKNAAAARQPQPTQDEVDEFERALEQDFRRSMEEAAKSGSYTDRVTPTDLAQNVRYEDEERGAGRRWFVPMAAAIGVLLVGGGTYALMFGGSSSEGSNGAPVIISADSEPTKVVPDNPGGRVVPNQDKAVYDRVAGAAPADPKQPSLISSNEQPVDVVQRTLIPEQLPLEGENEDMEALASTPVGETEDPRLLSPEEKARSEENQGGSPVNVSPRKVRTMIVKPDGTLVAQDVPAPAAQAAPQADKIDELAAPKATAAAEAAPTVIAASRVPVAPEQPAQPQTPAATTVAAAPKPAQTAAPLPASRPSAQPANVTATVTSQGNVRPAPASQPAQETAAAPTPATNTSSTGGYYVQVASLPSQAEAQKSYQSLSAKFGSVIGGRGVDIKAAEIAGKGTFYRVRIPAGDKNEAAALCERFRSAGGSCLIAR</sequence>
<dbReference type="EMBL" id="JXQV01000030">
    <property type="protein sequence ID" value="KIP98945.1"/>
    <property type="molecule type" value="Genomic_DNA"/>
</dbReference>
<comment type="caution">
    <text evidence="3">The sequence shown here is derived from an EMBL/GenBank/DDBJ whole genome shotgun (WGS) entry which is preliminary data.</text>
</comment>